<dbReference type="GO" id="GO:0001522">
    <property type="term" value="P:pseudouridine synthesis"/>
    <property type="evidence" value="ECO:0007669"/>
    <property type="project" value="InterPro"/>
</dbReference>
<protein>
    <recommendedName>
        <fullName evidence="7">H/ACA ribonucleoprotein complex subunit</fullName>
    </recommendedName>
</protein>
<feature type="region of interest" description="Disordered" evidence="8">
    <location>
        <begin position="36"/>
        <end position="55"/>
    </location>
</feature>
<evidence type="ECO:0000256" key="1">
    <source>
        <dbReference type="ARBA" id="ARBA00009801"/>
    </source>
</evidence>
<evidence type="ECO:0000256" key="8">
    <source>
        <dbReference type="SAM" id="MobiDB-lite"/>
    </source>
</evidence>
<comment type="caution">
    <text evidence="9">The sequence shown here is derived from an EMBL/GenBank/DDBJ whole genome shotgun (WGS) entry which is preliminary data.</text>
</comment>
<evidence type="ECO:0000313" key="9">
    <source>
        <dbReference type="EMBL" id="KPI84407.1"/>
    </source>
</evidence>
<evidence type="ECO:0000313" key="10">
    <source>
        <dbReference type="Proteomes" id="UP000038009"/>
    </source>
</evidence>
<dbReference type="InterPro" id="IPR040309">
    <property type="entry name" value="Naf1"/>
</dbReference>
<dbReference type="GO" id="GO:0005730">
    <property type="term" value="C:nucleolus"/>
    <property type="evidence" value="ECO:0007669"/>
    <property type="project" value="UniProtKB-SubCell"/>
</dbReference>
<comment type="subunit">
    <text evidence="7">Component of the small nucleolar ribonucleoprotein particles containing H/ACA-type snoRNAs (H/ACA snoRNPs).</text>
</comment>
<comment type="subcellular location">
    <subcellularLocation>
        <location evidence="7">Nucleus</location>
        <location evidence="7">Nucleolus</location>
    </subcellularLocation>
</comment>
<accession>A0A0N0P446</accession>
<keyword evidence="7" id="KW-0687">Ribonucleoprotein</keyword>
<dbReference type="Proteomes" id="UP000038009">
    <property type="component" value="Unassembled WGS sequence"/>
</dbReference>
<dbReference type="PANTHER" id="PTHR31633">
    <property type="entry name" value="H/ACA RIBONUCLEOPROTEIN COMPLEX NON-CORE SUBUNIT NAF1"/>
    <property type="match status" value="1"/>
</dbReference>
<dbReference type="GO" id="GO:0006364">
    <property type="term" value="P:rRNA processing"/>
    <property type="evidence" value="ECO:0007669"/>
    <property type="project" value="UniProtKB-KW"/>
</dbReference>
<proteinExistence type="inferred from homology"/>
<evidence type="ECO:0000256" key="2">
    <source>
        <dbReference type="ARBA" id="ARBA00022517"/>
    </source>
</evidence>
<sequence length="274" mass="29658">MTASPDSVVGAIYADEKPSHRAVSISSVDSEPIVRQASVQSAASSTSGTDGMPKRGWVIPEGDDAVLDADAVAGMPTAIPIEEISEAPVAIVQSTSAASRSCIAEAVLGTLSMGVGTRLCLADGTIIGCISSVLGPVKQAFYVVKSVRSDFEELLSTSLLVEGTLLHYDLAHQEVLYDPFVQCDVTKGTDASYVNDEELPEHVRPDFSDDEKEVEWKRLKRQRVEENESISSDEPQEEIEWSKLDLDGDEVLMPSNAHIVVPQWLEDTDDRLPK</sequence>
<dbReference type="SUPFAM" id="SSF50447">
    <property type="entry name" value="Translation proteins"/>
    <property type="match status" value="1"/>
</dbReference>
<organism evidence="9 10">
    <name type="scientific">Leptomonas seymouri</name>
    <dbReference type="NCBI Taxonomy" id="5684"/>
    <lineage>
        <taxon>Eukaryota</taxon>
        <taxon>Discoba</taxon>
        <taxon>Euglenozoa</taxon>
        <taxon>Kinetoplastea</taxon>
        <taxon>Metakinetoplastina</taxon>
        <taxon>Trypanosomatida</taxon>
        <taxon>Trypanosomatidae</taxon>
        <taxon>Leishmaniinae</taxon>
        <taxon>Leptomonas</taxon>
    </lineage>
</organism>
<dbReference type="InterPro" id="IPR038664">
    <property type="entry name" value="Gar1/Naf1_Cbf5-bd_sf"/>
</dbReference>
<gene>
    <name evidence="9" type="ORF">ABL78_6533</name>
</gene>
<evidence type="ECO:0000256" key="6">
    <source>
        <dbReference type="ARBA" id="ARBA00023242"/>
    </source>
</evidence>
<evidence type="ECO:0000256" key="5">
    <source>
        <dbReference type="ARBA" id="ARBA00022884"/>
    </source>
</evidence>
<dbReference type="GO" id="GO:0005732">
    <property type="term" value="C:sno(s)RNA-containing ribonucleoprotein complex"/>
    <property type="evidence" value="ECO:0007669"/>
    <property type="project" value="InterPro"/>
</dbReference>
<keyword evidence="5 7" id="KW-0694">RNA-binding</keyword>
<keyword evidence="10" id="KW-1185">Reference proteome</keyword>
<evidence type="ECO:0000256" key="4">
    <source>
        <dbReference type="ARBA" id="ARBA00022553"/>
    </source>
</evidence>
<dbReference type="Pfam" id="PF04410">
    <property type="entry name" value="Gar1"/>
    <property type="match status" value="1"/>
</dbReference>
<dbReference type="AlphaFoldDB" id="A0A0N0P446"/>
<dbReference type="InterPro" id="IPR007504">
    <property type="entry name" value="H/ACA_rnp_Gar1/Naf1"/>
</dbReference>
<comment type="similarity">
    <text evidence="7">Belongs to the GAR1 family.</text>
</comment>
<name>A0A0N0P446_LEPSE</name>
<dbReference type="Gene3D" id="2.40.10.230">
    <property type="entry name" value="Probable tRNA pseudouridine synthase domain"/>
    <property type="match status" value="1"/>
</dbReference>
<dbReference type="GO" id="GO:0003723">
    <property type="term" value="F:RNA binding"/>
    <property type="evidence" value="ECO:0007669"/>
    <property type="project" value="UniProtKB-KW"/>
</dbReference>
<evidence type="ECO:0000256" key="3">
    <source>
        <dbReference type="ARBA" id="ARBA00022552"/>
    </source>
</evidence>
<comment type="similarity">
    <text evidence="1">Belongs to the NAF1 family.</text>
</comment>
<dbReference type="OMA" id="MYDPFEQ"/>
<keyword evidence="2 7" id="KW-0690">Ribosome biogenesis</keyword>
<evidence type="ECO:0000256" key="7">
    <source>
        <dbReference type="RuleBase" id="RU364004"/>
    </source>
</evidence>
<dbReference type="PANTHER" id="PTHR31633:SF1">
    <property type="entry name" value="H_ACA RIBONUCLEOPROTEIN COMPLEX NON-CORE SUBUNIT NAF1"/>
    <property type="match status" value="1"/>
</dbReference>
<dbReference type="GO" id="GO:0000493">
    <property type="term" value="P:box H/ACA snoRNP assembly"/>
    <property type="evidence" value="ECO:0007669"/>
    <property type="project" value="InterPro"/>
</dbReference>
<dbReference type="InterPro" id="IPR009000">
    <property type="entry name" value="Transl_B-barrel_sf"/>
</dbReference>
<comment type="function">
    <text evidence="7">Required for ribosome biogenesis. Part of a complex which catalyzes pseudouridylation of rRNA. This involves the isomerization of uridine such that the ribose is subsequently attached to C5, instead of the normal N1. Pseudouridine ("psi") residues may serve to stabilize the conformation of rRNAs.</text>
</comment>
<dbReference type="VEuPathDB" id="TriTrypDB:Lsey_0261_0020"/>
<reference evidence="9 10" key="1">
    <citation type="journal article" date="2015" name="PLoS Pathog.">
        <title>Leptomonas seymouri: Adaptations to the Dixenous Life Cycle Analyzed by Genome Sequencing, Transcriptome Profiling and Co-infection with Leishmania donovani.</title>
        <authorList>
            <person name="Kraeva N."/>
            <person name="Butenko A."/>
            <person name="Hlavacova J."/>
            <person name="Kostygov A."/>
            <person name="Myskova J."/>
            <person name="Grybchuk D."/>
            <person name="Lestinova T."/>
            <person name="Votypka J."/>
            <person name="Volf P."/>
            <person name="Opperdoes F."/>
            <person name="Flegontov P."/>
            <person name="Lukes J."/>
            <person name="Yurchenko V."/>
        </authorList>
    </citation>
    <scope>NUCLEOTIDE SEQUENCE [LARGE SCALE GENOMIC DNA]</scope>
    <source>
        <strain evidence="9 10">ATCC 30220</strain>
    </source>
</reference>
<feature type="compositionally biased region" description="Low complexity" evidence="8">
    <location>
        <begin position="36"/>
        <end position="47"/>
    </location>
</feature>
<keyword evidence="6 7" id="KW-0539">Nucleus</keyword>
<dbReference type="OrthoDB" id="21550at2759"/>
<keyword evidence="4" id="KW-0597">Phosphoprotein</keyword>
<keyword evidence="3 7" id="KW-0698">rRNA processing</keyword>
<dbReference type="EMBL" id="LJSK01000261">
    <property type="protein sequence ID" value="KPI84407.1"/>
    <property type="molecule type" value="Genomic_DNA"/>
</dbReference>